<keyword evidence="2" id="KW-1133">Transmembrane helix</keyword>
<protein>
    <submittedName>
        <fullName evidence="3">Uncharacterized protein</fullName>
    </submittedName>
</protein>
<dbReference type="GeneID" id="28735960"/>
<dbReference type="PANTHER" id="PTHR37576:SF2">
    <property type="entry name" value="DEFECT AT LOW TEMPERATURE PROTEIN 1"/>
    <property type="match status" value="1"/>
</dbReference>
<evidence type="ECO:0000313" key="4">
    <source>
        <dbReference type="Proteomes" id="UP000038010"/>
    </source>
</evidence>
<sequence length="754" mass="80668">MGKPQQKTEVKELTVDEKGQNGSGDTVNHLHWQPGYAKQFPYVGAACLLGVVCTAIGCALVLYFSNNRSCARWPSILAPNVAVSILNAIGNICLLTAMSRGIPVAWWIKAMEGATVSQLHNSWSYSVTTLPIFRNLFRLDVIGLAVLVAKISVVDSILYQRATSTYVGQDTPQLVSMQGVAATAFPSTGYVVAEGFAAQTTCECFMIGDEYTSVVNTWQTSNGFFQGYNRYFQECDGVCYAYIDAIGFEIDCTEDRNVTDIAVAPIEAFNAAGGRGNTTAWSNIPIFNTSFTVDFADGTHSNQSVINLDLQYFQSKDPFNPSGETCQGTVTTVQCKLRPALVRYPLMITNFTNPHVTNGVSLGSLATETPGGHDVMISNQNNQPYSYNLKQAEGFEVLSYLYPDETGKLNGITYLGGVANALHIALTSTATISYQGKEAWSLSQTGVLAQTMMYGPPNMGSCDCSFRDDSLSTIVASINQLAFLTATGLIDQESVPFPTTAGSNSTANFLVPQPKTYQVSNTSQPLIIQGVASNSTTNFRSMDGTMQVSDVTFFQTHFLFLGLGVGMTLLCVITTASLFWRYGTLGRDVSLGPIEVAGAFGAPILSTMPASSPRPDASLTAAPSPTVPRTSQEKRAPRPAPISVQSTNQSNPPSPAIHSPVSFANMDDLLAKVGHRSVLYGLVDVEHHDDASSSSAVPQSPGSVPGSPGGPNSTSTKRRSQIMTFGDAGNERVRPATTKRRSQVVSMGSAISEK</sequence>
<gene>
    <name evidence="3" type="ORF">AB675_398</name>
</gene>
<dbReference type="AlphaFoldDB" id="A0A0N1HI98"/>
<keyword evidence="2" id="KW-0812">Transmembrane</keyword>
<reference evidence="3 4" key="1">
    <citation type="submission" date="2015-06" db="EMBL/GenBank/DDBJ databases">
        <title>Draft genome of the ant-associated black yeast Phialophora attae CBS 131958.</title>
        <authorList>
            <person name="Moreno L.F."/>
            <person name="Stielow B.J."/>
            <person name="de Hoog S."/>
            <person name="Vicente V.A."/>
            <person name="Weiss V.A."/>
            <person name="de Vries M."/>
            <person name="Cruz L.M."/>
            <person name="Souza E.M."/>
        </authorList>
    </citation>
    <scope>NUCLEOTIDE SEQUENCE [LARGE SCALE GENOMIC DNA]</scope>
    <source>
        <strain evidence="3 4">CBS 131958</strain>
    </source>
</reference>
<feature type="region of interest" description="Disordered" evidence="1">
    <location>
        <begin position="1"/>
        <end position="24"/>
    </location>
</feature>
<organism evidence="3 4">
    <name type="scientific">Cyphellophora attinorum</name>
    <dbReference type="NCBI Taxonomy" id="1664694"/>
    <lineage>
        <taxon>Eukaryota</taxon>
        <taxon>Fungi</taxon>
        <taxon>Dikarya</taxon>
        <taxon>Ascomycota</taxon>
        <taxon>Pezizomycotina</taxon>
        <taxon>Eurotiomycetes</taxon>
        <taxon>Chaetothyriomycetidae</taxon>
        <taxon>Chaetothyriales</taxon>
        <taxon>Cyphellophoraceae</taxon>
        <taxon>Cyphellophora</taxon>
    </lineage>
</organism>
<evidence type="ECO:0000256" key="2">
    <source>
        <dbReference type="SAM" id="Phobius"/>
    </source>
</evidence>
<feature type="region of interest" description="Disordered" evidence="1">
    <location>
        <begin position="690"/>
        <end position="754"/>
    </location>
</feature>
<dbReference type="PANTHER" id="PTHR37576">
    <property type="entry name" value="DEFECT AT LOW TEMPERATURE PROTEIN 1"/>
    <property type="match status" value="1"/>
</dbReference>
<dbReference type="OrthoDB" id="5357734at2759"/>
<dbReference type="VEuPathDB" id="FungiDB:AB675_398"/>
<comment type="caution">
    <text evidence="3">The sequence shown here is derived from an EMBL/GenBank/DDBJ whole genome shotgun (WGS) entry which is preliminary data.</text>
</comment>
<keyword evidence="2" id="KW-0472">Membrane</keyword>
<accession>A0A0N1HI98</accession>
<feature type="transmembrane region" description="Helical" evidence="2">
    <location>
        <begin position="76"/>
        <end position="98"/>
    </location>
</feature>
<dbReference type="Pfam" id="PF11374">
    <property type="entry name" value="DUF3176"/>
    <property type="match status" value="1"/>
</dbReference>
<proteinExistence type="predicted"/>
<feature type="compositionally biased region" description="Polar residues" evidence="1">
    <location>
        <begin position="621"/>
        <end position="630"/>
    </location>
</feature>
<dbReference type="EMBL" id="LFJN01000001">
    <property type="protein sequence ID" value="KPI45995.1"/>
    <property type="molecule type" value="Genomic_DNA"/>
</dbReference>
<keyword evidence="4" id="KW-1185">Reference proteome</keyword>
<dbReference type="STRING" id="1664694.A0A0N1HI98"/>
<feature type="compositionally biased region" description="Basic and acidic residues" evidence="1">
    <location>
        <begin position="1"/>
        <end position="19"/>
    </location>
</feature>
<feature type="transmembrane region" description="Helical" evidence="2">
    <location>
        <begin position="558"/>
        <end position="580"/>
    </location>
</feature>
<evidence type="ECO:0000256" key="1">
    <source>
        <dbReference type="SAM" id="MobiDB-lite"/>
    </source>
</evidence>
<feature type="transmembrane region" description="Helical" evidence="2">
    <location>
        <begin position="42"/>
        <end position="64"/>
    </location>
</feature>
<dbReference type="InterPro" id="IPR021514">
    <property type="entry name" value="DUF3176"/>
</dbReference>
<name>A0A0N1HI98_9EURO</name>
<feature type="compositionally biased region" description="Low complexity" evidence="1">
    <location>
        <begin position="692"/>
        <end position="715"/>
    </location>
</feature>
<feature type="region of interest" description="Disordered" evidence="1">
    <location>
        <begin position="611"/>
        <end position="660"/>
    </location>
</feature>
<evidence type="ECO:0000313" key="3">
    <source>
        <dbReference type="EMBL" id="KPI45995.1"/>
    </source>
</evidence>
<dbReference type="Proteomes" id="UP000038010">
    <property type="component" value="Unassembled WGS sequence"/>
</dbReference>
<dbReference type="RefSeq" id="XP_018005958.1">
    <property type="nucleotide sequence ID" value="XM_018144091.1"/>
</dbReference>